<reference evidence="3" key="1">
    <citation type="submission" date="2022-11" db="UniProtKB">
        <authorList>
            <consortium name="WormBaseParasite"/>
        </authorList>
    </citation>
    <scope>IDENTIFICATION</scope>
</reference>
<organism evidence="2 3">
    <name type="scientific">Acrobeloides nanus</name>
    <dbReference type="NCBI Taxonomy" id="290746"/>
    <lineage>
        <taxon>Eukaryota</taxon>
        <taxon>Metazoa</taxon>
        <taxon>Ecdysozoa</taxon>
        <taxon>Nematoda</taxon>
        <taxon>Chromadorea</taxon>
        <taxon>Rhabditida</taxon>
        <taxon>Tylenchina</taxon>
        <taxon>Cephalobomorpha</taxon>
        <taxon>Cephaloboidea</taxon>
        <taxon>Cephalobidae</taxon>
        <taxon>Acrobeloides</taxon>
    </lineage>
</organism>
<keyword evidence="2" id="KW-1185">Reference proteome</keyword>
<sequence>MSDLSKSGVNGLTHPNTGVWLGLYAIETKTKFAWTHGTPLDYTKWGTGEPDGIGEDGASANCMDIHSDLVTGFEGLYETWDDDNCWVSMRAFVYKKPAYTYY</sequence>
<feature type="domain" description="C-type lectin" evidence="1">
    <location>
        <begin position="19"/>
        <end position="85"/>
    </location>
</feature>
<dbReference type="PROSITE" id="PS50041">
    <property type="entry name" value="C_TYPE_LECTIN_2"/>
    <property type="match status" value="1"/>
</dbReference>
<dbReference type="Gene3D" id="3.10.100.10">
    <property type="entry name" value="Mannose-Binding Protein A, subunit A"/>
    <property type="match status" value="1"/>
</dbReference>
<dbReference type="WBParaSite" id="ACRNAN_Path_77.g284.t1">
    <property type="protein sequence ID" value="ACRNAN_Path_77.g284.t1"/>
    <property type="gene ID" value="ACRNAN_Path_77.g284"/>
</dbReference>
<evidence type="ECO:0000259" key="1">
    <source>
        <dbReference type="PROSITE" id="PS50041"/>
    </source>
</evidence>
<evidence type="ECO:0000313" key="3">
    <source>
        <dbReference type="WBParaSite" id="ACRNAN_Path_77.g284.t1"/>
    </source>
</evidence>
<dbReference type="InterPro" id="IPR016186">
    <property type="entry name" value="C-type_lectin-like/link_sf"/>
</dbReference>
<name>A0A914CB53_9BILA</name>
<proteinExistence type="predicted"/>
<protein>
    <submittedName>
        <fullName evidence="3">C-type lectin domain-containing protein</fullName>
    </submittedName>
</protein>
<dbReference type="Pfam" id="PF00059">
    <property type="entry name" value="Lectin_C"/>
    <property type="match status" value="1"/>
</dbReference>
<accession>A0A914CB53</accession>
<dbReference type="Proteomes" id="UP000887540">
    <property type="component" value="Unplaced"/>
</dbReference>
<dbReference type="InterPro" id="IPR001304">
    <property type="entry name" value="C-type_lectin-like"/>
</dbReference>
<dbReference type="InterPro" id="IPR050111">
    <property type="entry name" value="C-type_lectin/snaclec_domain"/>
</dbReference>
<dbReference type="PANTHER" id="PTHR22803">
    <property type="entry name" value="MANNOSE, PHOSPHOLIPASE, LECTIN RECEPTOR RELATED"/>
    <property type="match status" value="1"/>
</dbReference>
<evidence type="ECO:0000313" key="2">
    <source>
        <dbReference type="Proteomes" id="UP000887540"/>
    </source>
</evidence>
<dbReference type="AlphaFoldDB" id="A0A914CB53"/>
<dbReference type="InterPro" id="IPR016187">
    <property type="entry name" value="CTDL_fold"/>
</dbReference>
<dbReference type="SUPFAM" id="SSF56436">
    <property type="entry name" value="C-type lectin-like"/>
    <property type="match status" value="1"/>
</dbReference>